<dbReference type="Pfam" id="PF20411">
    <property type="entry name" value="DUF6697"/>
    <property type="match status" value="1"/>
</dbReference>
<gene>
    <name evidence="2" type="ORF">JAAARDRAFT_256202</name>
</gene>
<dbReference type="InterPro" id="IPR046520">
    <property type="entry name" value="DUF6697"/>
</dbReference>
<evidence type="ECO:0000313" key="3">
    <source>
        <dbReference type="Proteomes" id="UP000027265"/>
    </source>
</evidence>
<accession>A0A067Q3L1</accession>
<dbReference type="AlphaFoldDB" id="A0A067Q3L1"/>
<name>A0A067Q3L1_9AGAM</name>
<keyword evidence="3" id="KW-1185">Reference proteome</keyword>
<feature type="domain" description="DUF6697" evidence="1">
    <location>
        <begin position="7"/>
        <end position="96"/>
    </location>
</feature>
<evidence type="ECO:0000313" key="2">
    <source>
        <dbReference type="EMBL" id="KDQ58072.1"/>
    </source>
</evidence>
<dbReference type="InParanoid" id="A0A067Q3L1"/>
<dbReference type="Proteomes" id="UP000027265">
    <property type="component" value="Unassembled WGS sequence"/>
</dbReference>
<organism evidence="2 3">
    <name type="scientific">Jaapia argillacea MUCL 33604</name>
    <dbReference type="NCBI Taxonomy" id="933084"/>
    <lineage>
        <taxon>Eukaryota</taxon>
        <taxon>Fungi</taxon>
        <taxon>Dikarya</taxon>
        <taxon>Basidiomycota</taxon>
        <taxon>Agaricomycotina</taxon>
        <taxon>Agaricomycetes</taxon>
        <taxon>Agaricomycetidae</taxon>
        <taxon>Jaapiales</taxon>
        <taxon>Jaapiaceae</taxon>
        <taxon>Jaapia</taxon>
    </lineage>
</organism>
<sequence length="141" mass="15136">MIKEKWWAKLICSSGAPSGPGKQGAMLSTNVPAIPNGELVSILGFGESRDEYVIYGDYHVHPGGELTLAEVQELPYEDKSALAREVIEGGEYRFLQEPAPVAGSSTQGDSLEVETVINEFATRMRVSPSGFASPCGSWLST</sequence>
<dbReference type="EMBL" id="KL197718">
    <property type="protein sequence ID" value="KDQ58072.1"/>
    <property type="molecule type" value="Genomic_DNA"/>
</dbReference>
<proteinExistence type="predicted"/>
<dbReference type="HOGENOM" id="CLU_1825562_0_0_1"/>
<evidence type="ECO:0000259" key="1">
    <source>
        <dbReference type="Pfam" id="PF20411"/>
    </source>
</evidence>
<protein>
    <recommendedName>
        <fullName evidence="1">DUF6697 domain-containing protein</fullName>
    </recommendedName>
</protein>
<reference evidence="3" key="1">
    <citation type="journal article" date="2014" name="Proc. Natl. Acad. Sci. U.S.A.">
        <title>Extensive sampling of basidiomycete genomes demonstrates inadequacy of the white-rot/brown-rot paradigm for wood decay fungi.</title>
        <authorList>
            <person name="Riley R."/>
            <person name="Salamov A.A."/>
            <person name="Brown D.W."/>
            <person name="Nagy L.G."/>
            <person name="Floudas D."/>
            <person name="Held B.W."/>
            <person name="Levasseur A."/>
            <person name="Lombard V."/>
            <person name="Morin E."/>
            <person name="Otillar R."/>
            <person name="Lindquist E.A."/>
            <person name="Sun H."/>
            <person name="LaButti K.M."/>
            <person name="Schmutz J."/>
            <person name="Jabbour D."/>
            <person name="Luo H."/>
            <person name="Baker S.E."/>
            <person name="Pisabarro A.G."/>
            <person name="Walton J.D."/>
            <person name="Blanchette R.A."/>
            <person name="Henrissat B."/>
            <person name="Martin F."/>
            <person name="Cullen D."/>
            <person name="Hibbett D.S."/>
            <person name="Grigoriev I.V."/>
        </authorList>
    </citation>
    <scope>NUCLEOTIDE SEQUENCE [LARGE SCALE GENOMIC DNA]</scope>
    <source>
        <strain evidence="3">MUCL 33604</strain>
    </source>
</reference>